<dbReference type="EMBL" id="BMDD01000003">
    <property type="protein sequence ID" value="GGH80244.1"/>
    <property type="molecule type" value="Genomic_DNA"/>
</dbReference>
<name>A0ABQ1ZWA6_9BACL</name>
<dbReference type="Proteomes" id="UP000605427">
    <property type="component" value="Unassembled WGS sequence"/>
</dbReference>
<proteinExistence type="predicted"/>
<organism evidence="2 3">
    <name type="scientific">Saccharibacillus endophyticus</name>
    <dbReference type="NCBI Taxonomy" id="2060666"/>
    <lineage>
        <taxon>Bacteria</taxon>
        <taxon>Bacillati</taxon>
        <taxon>Bacillota</taxon>
        <taxon>Bacilli</taxon>
        <taxon>Bacillales</taxon>
        <taxon>Paenibacillaceae</taxon>
        <taxon>Saccharibacillus</taxon>
    </lineage>
</organism>
<dbReference type="InterPro" id="IPR054495">
    <property type="entry name" value="DUF488-N3a"/>
</dbReference>
<accession>A0ABQ1ZWA6</accession>
<comment type="caution">
    <text evidence="2">The sequence shown here is derived from an EMBL/GenBank/DDBJ whole genome shotgun (WGS) entry which is preliminary data.</text>
</comment>
<evidence type="ECO:0000313" key="3">
    <source>
        <dbReference type="Proteomes" id="UP000605427"/>
    </source>
</evidence>
<evidence type="ECO:0000259" key="1">
    <source>
        <dbReference type="Pfam" id="PF22751"/>
    </source>
</evidence>
<feature type="domain" description="DUF488" evidence="1">
    <location>
        <begin position="21"/>
        <end position="126"/>
    </location>
</feature>
<protein>
    <recommendedName>
        <fullName evidence="1">DUF488 domain-containing protein</fullName>
    </recommendedName>
</protein>
<evidence type="ECO:0000313" key="2">
    <source>
        <dbReference type="EMBL" id="GGH80244.1"/>
    </source>
</evidence>
<dbReference type="RefSeq" id="WP_172244520.1">
    <property type="nucleotide sequence ID" value="NZ_BMDD01000003.1"/>
</dbReference>
<gene>
    <name evidence="2" type="ORF">GCM10007362_28260</name>
</gene>
<reference evidence="3" key="1">
    <citation type="journal article" date="2019" name="Int. J. Syst. Evol. Microbiol.">
        <title>The Global Catalogue of Microorganisms (GCM) 10K type strain sequencing project: providing services to taxonomists for standard genome sequencing and annotation.</title>
        <authorList>
            <consortium name="The Broad Institute Genomics Platform"/>
            <consortium name="The Broad Institute Genome Sequencing Center for Infectious Disease"/>
            <person name="Wu L."/>
            <person name="Ma J."/>
        </authorList>
    </citation>
    <scope>NUCLEOTIDE SEQUENCE [LARGE SCALE GENOMIC DNA]</scope>
    <source>
        <strain evidence="3">CCM 8702</strain>
    </source>
</reference>
<sequence>MTNTRKPSGRLYTSNLPGLKKLKTQADRLLITRAGAEISNVEPVRALSPSPDLFHTYLDEWRDRPDKSWWPEYERRFRRELESEEKLGALRDVYKRLLRGQDVALICFCKDHRYCHRRLVGEFFEGYGVRAEELNPVTVEQIDLF</sequence>
<keyword evidence="3" id="KW-1185">Reference proteome</keyword>
<dbReference type="Pfam" id="PF22751">
    <property type="entry name" value="DUF488-N3a"/>
    <property type="match status" value="1"/>
</dbReference>